<organism evidence="2 3">
    <name type="scientific">Candidatus Marsarchaeota G2 archaeon OSP_D</name>
    <dbReference type="NCBI Taxonomy" id="1978157"/>
    <lineage>
        <taxon>Archaea</taxon>
        <taxon>Candidatus Marsarchaeota</taxon>
        <taxon>Candidatus Marsarchaeota group 2</taxon>
    </lineage>
</organism>
<accession>A0A2R6AMG5</accession>
<gene>
    <name evidence="2" type="ORF">B9Q03_10435</name>
</gene>
<feature type="transmembrane region" description="Helical" evidence="1">
    <location>
        <begin position="42"/>
        <end position="61"/>
    </location>
</feature>
<reference evidence="2 3" key="1">
    <citation type="submission" date="2017-04" db="EMBL/GenBank/DDBJ databases">
        <title>Novel microbial lineages endemic to geothermal iron-oxide mats fill important gaps in the evolutionary history of Archaea.</title>
        <authorList>
            <person name="Jay Z.J."/>
            <person name="Beam J.P."/>
            <person name="Dlakic M."/>
            <person name="Rusch D.B."/>
            <person name="Kozubal M.A."/>
            <person name="Inskeep W.P."/>
        </authorList>
    </citation>
    <scope>NUCLEOTIDE SEQUENCE [LARGE SCALE GENOMIC DNA]</scope>
    <source>
        <strain evidence="2">OSP_D</strain>
    </source>
</reference>
<keyword evidence="1" id="KW-1133">Transmembrane helix</keyword>
<comment type="caution">
    <text evidence="2">The sequence shown here is derived from an EMBL/GenBank/DDBJ whole genome shotgun (WGS) entry which is preliminary data.</text>
</comment>
<keyword evidence="1" id="KW-0812">Transmembrane</keyword>
<keyword evidence="1" id="KW-0472">Membrane</keyword>
<dbReference type="EMBL" id="NEXE01000158">
    <property type="protein sequence ID" value="PSN87521.1"/>
    <property type="molecule type" value="Genomic_DNA"/>
</dbReference>
<evidence type="ECO:0000313" key="2">
    <source>
        <dbReference type="EMBL" id="PSN87521.1"/>
    </source>
</evidence>
<dbReference type="Proteomes" id="UP000240322">
    <property type="component" value="Unassembled WGS sequence"/>
</dbReference>
<sequence>MGLVYNAGRGLIIAGIITLFEAALVYSKYLPGDANLLGEYSYLFLLAGVIVIAISTKLDFLDYEKKIEGGRTREKGEEMSEENADKQA</sequence>
<proteinExistence type="predicted"/>
<name>A0A2R6AMG5_9ARCH</name>
<dbReference type="AlphaFoldDB" id="A0A2R6AMG5"/>
<feature type="transmembrane region" description="Helical" evidence="1">
    <location>
        <begin position="12"/>
        <end position="30"/>
    </location>
</feature>
<evidence type="ECO:0000256" key="1">
    <source>
        <dbReference type="SAM" id="Phobius"/>
    </source>
</evidence>
<protein>
    <submittedName>
        <fullName evidence="2">Uncharacterized protein</fullName>
    </submittedName>
</protein>
<evidence type="ECO:0000313" key="3">
    <source>
        <dbReference type="Proteomes" id="UP000240322"/>
    </source>
</evidence>